<dbReference type="RefSeq" id="WP_224455610.1">
    <property type="nucleotide sequence ID" value="NZ_BAAAGG010000006.1"/>
</dbReference>
<evidence type="ECO:0000259" key="3">
    <source>
        <dbReference type="Pfam" id="PF18962"/>
    </source>
</evidence>
<keyword evidence="1 2" id="KW-0732">Signal</keyword>
<feature type="chain" id="PRO_5047435920" description="Secretion system C-terminal sorting domain-containing protein" evidence="2">
    <location>
        <begin position="19"/>
        <end position="681"/>
    </location>
</feature>
<dbReference type="EMBL" id="BAAAGG010000006">
    <property type="protein sequence ID" value="GAA0760506.1"/>
    <property type="molecule type" value="Genomic_DNA"/>
</dbReference>
<proteinExistence type="predicted"/>
<feature type="signal peptide" evidence="2">
    <location>
        <begin position="1"/>
        <end position="18"/>
    </location>
</feature>
<gene>
    <name evidence="4" type="ORF">GCM10009433_19700</name>
</gene>
<dbReference type="Proteomes" id="UP001500185">
    <property type="component" value="Unassembled WGS sequence"/>
</dbReference>
<reference evidence="5" key="1">
    <citation type="journal article" date="2019" name="Int. J. Syst. Evol. Microbiol.">
        <title>The Global Catalogue of Microorganisms (GCM) 10K type strain sequencing project: providing services to taxonomists for standard genome sequencing and annotation.</title>
        <authorList>
            <consortium name="The Broad Institute Genomics Platform"/>
            <consortium name="The Broad Institute Genome Sequencing Center for Infectious Disease"/>
            <person name="Wu L."/>
            <person name="Ma J."/>
        </authorList>
    </citation>
    <scope>NUCLEOTIDE SEQUENCE [LARGE SCALE GENOMIC DNA]</scope>
    <source>
        <strain evidence="5">JCM 16231</strain>
    </source>
</reference>
<feature type="domain" description="Secretion system C-terminal sorting" evidence="3">
    <location>
        <begin position="612"/>
        <end position="680"/>
    </location>
</feature>
<sequence length="681" mass="71965">MKKIIFLLVLILSSFAFAQNPVITGYIDSTCPSADGRTLELYVEGSVDFTGWNIVRQSNGGGFTTNIDISALGTVSDDFVYITNDETILLQEFGITANVLVNGSINSNGNDGFQISNPDNVVIDRFGEDGIDGTNTAWDHLDSYAYRINGTTPNAGNFNPANWLFGGVDLLDGEGLCNGGDGFDTVVPFGTFSPTGSGNATIVTSADVAGLFYFEGNFDSINAEGSFTVQGVNLTEDITVSSPANFELSLTSQGTFSNSLTLTQTSGEVPATEIFVRLQTGLSAGFYEGDITAVADGVTENVNVSGEVLAASPQLDVQTGDISGLNYDLGEGPSQEESFVVEGEFLIDDINISVYGDFEVSLFSGTGFTTSVDILQTGGNASATVYVRLASGLTESPYSGSLEVSSANATSETIALSGNVLGELTSDMVISGVFDGPLTGGAPKVIELYVIRDITDLSVFDLGSATNGGGSDGQEFTFPNVATSVGDYIYIASEQPNFNTFFGFDPDYTSNVANINGDDAVELFQNGEVIDTFGDINTDGTDEAWEYTDGWAYRRDNSGPDGATFVLNNWEFSGTGENEDDTSQGTATNPWPIGTFITTLGLNNFDSTSIKIYPNPLSNGVLTVESSTSGDLEVQIFNMLGQRVLTSKALESINVSNLNSGVYLVRVIQGASFVTKKIVIN</sequence>
<organism evidence="4 5">
    <name type="scientific">Psychroflexus lacisalsi</name>
    <dbReference type="NCBI Taxonomy" id="503928"/>
    <lineage>
        <taxon>Bacteria</taxon>
        <taxon>Pseudomonadati</taxon>
        <taxon>Bacteroidota</taxon>
        <taxon>Flavobacteriia</taxon>
        <taxon>Flavobacteriales</taxon>
        <taxon>Flavobacteriaceae</taxon>
        <taxon>Psychroflexus</taxon>
    </lineage>
</organism>
<keyword evidence="5" id="KW-1185">Reference proteome</keyword>
<dbReference type="InterPro" id="IPR026444">
    <property type="entry name" value="Secre_tail"/>
</dbReference>
<protein>
    <recommendedName>
        <fullName evidence="3">Secretion system C-terminal sorting domain-containing protein</fullName>
    </recommendedName>
</protein>
<evidence type="ECO:0000313" key="4">
    <source>
        <dbReference type="EMBL" id="GAA0760506.1"/>
    </source>
</evidence>
<evidence type="ECO:0000313" key="5">
    <source>
        <dbReference type="Proteomes" id="UP001500185"/>
    </source>
</evidence>
<dbReference type="NCBIfam" id="TIGR04183">
    <property type="entry name" value="Por_Secre_tail"/>
    <property type="match status" value="1"/>
</dbReference>
<name>A0ABP3VIV3_9FLAO</name>
<evidence type="ECO:0000256" key="1">
    <source>
        <dbReference type="ARBA" id="ARBA00022729"/>
    </source>
</evidence>
<dbReference type="Pfam" id="PF18962">
    <property type="entry name" value="Por_Secre_tail"/>
    <property type="match status" value="1"/>
</dbReference>
<evidence type="ECO:0000256" key="2">
    <source>
        <dbReference type="SAM" id="SignalP"/>
    </source>
</evidence>
<accession>A0ABP3VIV3</accession>
<comment type="caution">
    <text evidence="4">The sequence shown here is derived from an EMBL/GenBank/DDBJ whole genome shotgun (WGS) entry which is preliminary data.</text>
</comment>